<dbReference type="InterPro" id="IPR014340">
    <property type="entry name" value="LptA"/>
</dbReference>
<evidence type="ECO:0000256" key="3">
    <source>
        <dbReference type="ARBA" id="ARBA00022764"/>
    </source>
</evidence>
<dbReference type="Proteomes" id="UP000306631">
    <property type="component" value="Unassembled WGS sequence"/>
</dbReference>
<name>A0A4S2CTZ1_STEMA</name>
<dbReference type="NCBIfam" id="TIGR03002">
    <property type="entry name" value="outer_YhbN_LptA"/>
    <property type="match status" value="1"/>
</dbReference>
<keyword evidence="1 4" id="KW-0813">Transport</keyword>
<comment type="subunit">
    <text evidence="4">Component of the lipopolysaccharide transport and assembly complex.</text>
</comment>
<feature type="chain" id="PRO_5021056195" description="Lipopolysaccharide export system protein LptA" evidence="4">
    <location>
        <begin position="20"/>
        <end position="173"/>
    </location>
</feature>
<comment type="function">
    <text evidence="4">Involved in the assembly of lipopolysaccharide (LPS). Required for the translocation of LPS from the inner membrane to the outer membrane. May form a bridge between the inner membrane and the outer membrane, via interactions with LptC and LptD, thereby facilitating LPS transfer across the periplasm.</text>
</comment>
<accession>A0A4S2CTZ1</accession>
<protein>
    <recommendedName>
        <fullName evidence="4">Lipopolysaccharide export system protein LptA</fullName>
    </recommendedName>
</protein>
<dbReference type="HAMAP" id="MF_01914">
    <property type="entry name" value="LPS_assembly_LptA"/>
    <property type="match status" value="1"/>
</dbReference>
<dbReference type="GO" id="GO:0030288">
    <property type="term" value="C:outer membrane-bounded periplasmic space"/>
    <property type="evidence" value="ECO:0007669"/>
    <property type="project" value="TreeGrafter"/>
</dbReference>
<organism evidence="6 7">
    <name type="scientific">Stenotrophomonas maltophilia</name>
    <name type="common">Pseudomonas maltophilia</name>
    <name type="synonym">Xanthomonas maltophilia</name>
    <dbReference type="NCBI Taxonomy" id="40324"/>
    <lineage>
        <taxon>Bacteria</taxon>
        <taxon>Pseudomonadati</taxon>
        <taxon>Pseudomonadota</taxon>
        <taxon>Gammaproteobacteria</taxon>
        <taxon>Lysobacterales</taxon>
        <taxon>Lysobacteraceae</taxon>
        <taxon>Stenotrophomonas</taxon>
        <taxon>Stenotrophomonas maltophilia group</taxon>
    </lineage>
</organism>
<evidence type="ECO:0000313" key="6">
    <source>
        <dbReference type="EMBL" id="TGY32309.1"/>
    </source>
</evidence>
<keyword evidence="3 4" id="KW-0574">Periplasm</keyword>
<dbReference type="Gene3D" id="2.60.450.10">
    <property type="entry name" value="Lipopolysaccharide (LPS) transport protein A like domain"/>
    <property type="match status" value="1"/>
</dbReference>
<feature type="domain" description="Organic solvent tolerance-like N-terminal" evidence="5">
    <location>
        <begin position="42"/>
        <end position="142"/>
    </location>
</feature>
<dbReference type="GO" id="GO:0001530">
    <property type="term" value="F:lipopolysaccharide binding"/>
    <property type="evidence" value="ECO:0007669"/>
    <property type="project" value="InterPro"/>
</dbReference>
<dbReference type="GO" id="GO:0015920">
    <property type="term" value="P:lipopolysaccharide transport"/>
    <property type="evidence" value="ECO:0007669"/>
    <property type="project" value="UniProtKB-UniRule"/>
</dbReference>
<dbReference type="GO" id="GO:0009279">
    <property type="term" value="C:cell outer membrane"/>
    <property type="evidence" value="ECO:0007669"/>
    <property type="project" value="TreeGrafter"/>
</dbReference>
<evidence type="ECO:0000256" key="1">
    <source>
        <dbReference type="ARBA" id="ARBA00022448"/>
    </source>
</evidence>
<evidence type="ECO:0000256" key="2">
    <source>
        <dbReference type="ARBA" id="ARBA00022729"/>
    </source>
</evidence>
<dbReference type="Pfam" id="PF03968">
    <property type="entry name" value="LptD_N"/>
    <property type="match status" value="1"/>
</dbReference>
<dbReference type="GO" id="GO:0017089">
    <property type="term" value="F:glycolipid transfer activity"/>
    <property type="evidence" value="ECO:0007669"/>
    <property type="project" value="TreeGrafter"/>
</dbReference>
<dbReference type="InterPro" id="IPR052037">
    <property type="entry name" value="LPS_export_LptA"/>
</dbReference>
<dbReference type="OrthoDB" id="9795964at2"/>
<gene>
    <name evidence="4 6" type="primary">lptA</name>
    <name evidence="6" type="ORF">E5352_16205</name>
</gene>
<evidence type="ECO:0000259" key="5">
    <source>
        <dbReference type="Pfam" id="PF03968"/>
    </source>
</evidence>
<dbReference type="RefSeq" id="WP_136006521.1">
    <property type="nucleotide sequence ID" value="NZ_SRYW01000017.1"/>
</dbReference>
<evidence type="ECO:0000313" key="7">
    <source>
        <dbReference type="Proteomes" id="UP000306631"/>
    </source>
</evidence>
<dbReference type="PANTHER" id="PTHR36504:SF1">
    <property type="entry name" value="LIPOPOLYSACCHARIDE EXPORT SYSTEM PROTEIN LPTA"/>
    <property type="match status" value="1"/>
</dbReference>
<comment type="caution">
    <text evidence="6">The sequence shown here is derived from an EMBL/GenBank/DDBJ whole genome shotgun (WGS) entry which is preliminary data.</text>
</comment>
<keyword evidence="2 4" id="KW-0732">Signal</keyword>
<proteinExistence type="inferred from homology"/>
<comment type="similarity">
    <text evidence="4">Belongs to the LptA family.</text>
</comment>
<dbReference type="AlphaFoldDB" id="A0A4S2CTZ1"/>
<reference evidence="6 7" key="1">
    <citation type="submission" date="2019-04" db="EMBL/GenBank/DDBJ databases">
        <title>Microbes associate with the intestines of laboratory mice.</title>
        <authorList>
            <person name="Navarre W."/>
            <person name="Wong E."/>
            <person name="Huang K."/>
            <person name="Tropini C."/>
            <person name="Ng K."/>
            <person name="Yu B."/>
        </authorList>
    </citation>
    <scope>NUCLEOTIDE SEQUENCE [LARGE SCALE GENOMIC DNA]</scope>
    <source>
        <strain evidence="6 7">NM62_B4-13</strain>
    </source>
</reference>
<feature type="signal peptide" evidence="4">
    <location>
        <begin position="1"/>
        <end position="19"/>
    </location>
</feature>
<dbReference type="InterPro" id="IPR005653">
    <property type="entry name" value="OstA-like_N"/>
</dbReference>
<dbReference type="GO" id="GO:0043165">
    <property type="term" value="P:Gram-negative-bacterium-type cell outer membrane assembly"/>
    <property type="evidence" value="ECO:0007669"/>
    <property type="project" value="UniProtKB-UniRule"/>
</dbReference>
<dbReference type="PANTHER" id="PTHR36504">
    <property type="entry name" value="LIPOPOLYSACCHARIDE EXPORT SYSTEM PROTEIN LPTA"/>
    <property type="match status" value="1"/>
</dbReference>
<evidence type="ECO:0000256" key="4">
    <source>
        <dbReference type="HAMAP-Rule" id="MF_01914"/>
    </source>
</evidence>
<sequence precursor="true">MKILFAAACAISLLVPAFAASAKSTDRNEPMSIDAGAQTGTLDGNGKTTLSQGVIVIQGTLDLRSSEAEIYLKDGEPVRAVFTGKQAKLKQQLDDGSWMDASADRIDYDIKGEVLTMTGNYNVKSARGTNAGQKMTYNTRTGEMNSGGDGTRVRTVIQPKAKATAPAAAGSKK</sequence>
<dbReference type="EMBL" id="SRYW01000017">
    <property type="protein sequence ID" value="TGY32309.1"/>
    <property type="molecule type" value="Genomic_DNA"/>
</dbReference>
<comment type="subcellular location">
    <subcellularLocation>
        <location evidence="4">Periplasm</location>
    </subcellularLocation>
</comment>